<accession>A0A069S9F8</accession>
<sequence length="92" mass="10839">MNEQIWKYIAELSTPGFFVTADIMYEGEEFPVDIKAFIIDKLALIETGISARKFTFHSGGWRIHLTFFPTDRVVDERYALKNKMIKWGKYKK</sequence>
<dbReference type="RefSeq" id="WP_005842035.1">
    <property type="nucleotide sequence ID" value="NZ_JNHM01000094.1"/>
</dbReference>
<gene>
    <name evidence="1" type="ORF">M099_3482</name>
</gene>
<proteinExistence type="predicted"/>
<reference evidence="1 2" key="1">
    <citation type="submission" date="2014-04" db="EMBL/GenBank/DDBJ databases">
        <authorList>
            <person name="Sears C."/>
            <person name="Carroll K."/>
            <person name="Sack B.R."/>
            <person name="Qadri F."/>
            <person name="Myers L.L."/>
            <person name="Chung G.-T."/>
            <person name="Escheverria P."/>
            <person name="Fraser C.M."/>
            <person name="Sadzewicz L."/>
            <person name="Shefchek K.A."/>
            <person name="Tallon L."/>
            <person name="Das S.P."/>
            <person name="Daugherty S."/>
            <person name="Mongodin E.F."/>
        </authorList>
    </citation>
    <scope>NUCLEOTIDE SEQUENCE [LARGE SCALE GENOMIC DNA]</scope>
    <source>
        <strain evidence="1 2">3975 RP4</strain>
    </source>
</reference>
<name>A0A069S9F8_PHOVU</name>
<comment type="caution">
    <text evidence="1">The sequence shown here is derived from an EMBL/GenBank/DDBJ whole genome shotgun (WGS) entry which is preliminary data.</text>
</comment>
<evidence type="ECO:0000313" key="2">
    <source>
        <dbReference type="Proteomes" id="UP000027661"/>
    </source>
</evidence>
<organism evidence="1 2">
    <name type="scientific">Phocaeicola vulgatus str. 3975 RP4</name>
    <dbReference type="NCBI Taxonomy" id="1339352"/>
    <lineage>
        <taxon>Bacteria</taxon>
        <taxon>Pseudomonadati</taxon>
        <taxon>Bacteroidota</taxon>
        <taxon>Bacteroidia</taxon>
        <taxon>Bacteroidales</taxon>
        <taxon>Bacteroidaceae</taxon>
        <taxon>Phocaeicola</taxon>
    </lineage>
</organism>
<evidence type="ECO:0000313" key="1">
    <source>
        <dbReference type="EMBL" id="KDS47802.1"/>
    </source>
</evidence>
<protein>
    <submittedName>
        <fullName evidence="1">Uncharacterized protein</fullName>
    </submittedName>
</protein>
<dbReference type="EMBL" id="JNHM01000094">
    <property type="protein sequence ID" value="KDS47802.1"/>
    <property type="molecule type" value="Genomic_DNA"/>
</dbReference>
<dbReference type="Proteomes" id="UP000027661">
    <property type="component" value="Unassembled WGS sequence"/>
</dbReference>
<dbReference type="GeneID" id="5304278"/>
<dbReference type="PATRIC" id="fig|1339352.3.peg.3303"/>
<dbReference type="AlphaFoldDB" id="A0A069S9F8"/>